<evidence type="ECO:0000313" key="1">
    <source>
        <dbReference type="EMBL" id="KAH6945292.1"/>
    </source>
</evidence>
<gene>
    <name evidence="1" type="ORF">HPB50_007754</name>
</gene>
<reference evidence="1" key="1">
    <citation type="submission" date="2020-05" db="EMBL/GenBank/DDBJ databases">
        <title>Large-scale comparative analyses of tick genomes elucidate their genetic diversity and vector capacities.</title>
        <authorList>
            <person name="Jia N."/>
            <person name="Wang J."/>
            <person name="Shi W."/>
            <person name="Du L."/>
            <person name="Sun Y."/>
            <person name="Zhan W."/>
            <person name="Jiang J."/>
            <person name="Wang Q."/>
            <person name="Zhang B."/>
            <person name="Ji P."/>
            <person name="Sakyi L.B."/>
            <person name="Cui X."/>
            <person name="Yuan T."/>
            <person name="Jiang B."/>
            <person name="Yang W."/>
            <person name="Lam T.T.-Y."/>
            <person name="Chang Q."/>
            <person name="Ding S."/>
            <person name="Wang X."/>
            <person name="Zhu J."/>
            <person name="Ruan X."/>
            <person name="Zhao L."/>
            <person name="Wei J."/>
            <person name="Que T."/>
            <person name="Du C."/>
            <person name="Cheng J."/>
            <person name="Dai P."/>
            <person name="Han X."/>
            <person name="Huang E."/>
            <person name="Gao Y."/>
            <person name="Liu J."/>
            <person name="Shao H."/>
            <person name="Ye R."/>
            <person name="Li L."/>
            <person name="Wei W."/>
            <person name="Wang X."/>
            <person name="Wang C."/>
            <person name="Yang T."/>
            <person name="Huo Q."/>
            <person name="Li W."/>
            <person name="Guo W."/>
            <person name="Chen H."/>
            <person name="Zhou L."/>
            <person name="Ni X."/>
            <person name="Tian J."/>
            <person name="Zhou Y."/>
            <person name="Sheng Y."/>
            <person name="Liu T."/>
            <person name="Pan Y."/>
            <person name="Xia L."/>
            <person name="Li J."/>
            <person name="Zhao F."/>
            <person name="Cao W."/>
        </authorList>
    </citation>
    <scope>NUCLEOTIDE SEQUENCE</scope>
    <source>
        <strain evidence="1">Hyas-2018</strain>
    </source>
</reference>
<dbReference type="EMBL" id="CM023481">
    <property type="protein sequence ID" value="KAH6945292.1"/>
    <property type="molecule type" value="Genomic_DNA"/>
</dbReference>
<organism evidence="1 2">
    <name type="scientific">Hyalomma asiaticum</name>
    <name type="common">Tick</name>
    <dbReference type="NCBI Taxonomy" id="266040"/>
    <lineage>
        <taxon>Eukaryota</taxon>
        <taxon>Metazoa</taxon>
        <taxon>Ecdysozoa</taxon>
        <taxon>Arthropoda</taxon>
        <taxon>Chelicerata</taxon>
        <taxon>Arachnida</taxon>
        <taxon>Acari</taxon>
        <taxon>Parasitiformes</taxon>
        <taxon>Ixodida</taxon>
        <taxon>Ixodoidea</taxon>
        <taxon>Ixodidae</taxon>
        <taxon>Hyalomminae</taxon>
        <taxon>Hyalomma</taxon>
    </lineage>
</organism>
<keyword evidence="2" id="KW-1185">Reference proteome</keyword>
<accession>A0ACB7TIU6</accession>
<comment type="caution">
    <text evidence="1">The sequence shown here is derived from an EMBL/GenBank/DDBJ whole genome shotgun (WGS) entry which is preliminary data.</text>
</comment>
<evidence type="ECO:0000313" key="2">
    <source>
        <dbReference type="Proteomes" id="UP000821845"/>
    </source>
</evidence>
<protein>
    <submittedName>
        <fullName evidence="1">Uncharacterized protein</fullName>
    </submittedName>
</protein>
<dbReference type="Proteomes" id="UP000821845">
    <property type="component" value="Chromosome 1"/>
</dbReference>
<sequence length="87" mass="9492">MAFPRVGLLMVMANMAAFLPEVRGKMAPEFFCWGRLLPHPSCLLACDIVGSCGCVLPLRLAAALGQLRRLPCSEPHLCAVREARALR</sequence>
<name>A0ACB7TIU6_HYAAI</name>
<proteinExistence type="predicted"/>